<proteinExistence type="predicted"/>
<protein>
    <submittedName>
        <fullName evidence="1">Uncharacterized protein</fullName>
    </submittedName>
</protein>
<evidence type="ECO:0000313" key="2">
    <source>
        <dbReference type="Proteomes" id="UP000031802"/>
    </source>
</evidence>
<reference evidence="2" key="1">
    <citation type="submission" date="2014-04" db="EMBL/GenBank/DDBJ databases">
        <title>Whole-Genome optical mapping and complete genome sequence of Sphingobacterium deserti sp. nov., a new spaces isolated from desert in the west of China.</title>
        <authorList>
            <person name="Teng C."/>
            <person name="Zhou Z."/>
            <person name="Li X."/>
            <person name="Chen M."/>
            <person name="Lin M."/>
            <person name="Wang L."/>
            <person name="Su S."/>
            <person name="Zhang C."/>
            <person name="Zhang W."/>
        </authorList>
    </citation>
    <scope>NUCLEOTIDE SEQUENCE [LARGE SCALE GENOMIC DNA]</scope>
    <source>
        <strain evidence="2">ACCC05744</strain>
    </source>
</reference>
<keyword evidence="2" id="KW-1185">Reference proteome</keyword>
<reference evidence="1 2" key="2">
    <citation type="journal article" date="2015" name="PLoS ONE">
        <title>Whole-Genome Optical Mapping and Finished Genome Sequence of Sphingobacterium deserti sp. nov., a New Species Isolated from the Western Desert of China.</title>
        <authorList>
            <person name="Teng C."/>
            <person name="Zhou Z."/>
            <person name="Molnar I."/>
            <person name="Li X."/>
            <person name="Tang R."/>
            <person name="Chen M."/>
            <person name="Wang L."/>
            <person name="Su S."/>
            <person name="Zhang W."/>
            <person name="Lin M."/>
        </authorList>
    </citation>
    <scope>NUCLEOTIDE SEQUENCE [LARGE SCALE GENOMIC DNA]</scope>
    <source>
        <strain evidence="2">ACCC05744</strain>
    </source>
</reference>
<comment type="caution">
    <text evidence="1">The sequence shown here is derived from an EMBL/GenBank/DDBJ whole genome shotgun (WGS) entry which is preliminary data.</text>
</comment>
<sequence length="59" mass="7082">MKLQKTEKNQFQRIAHKKAHRSEQIISTYDYFNELRVISLDQANDNVRIDPKYDRENGS</sequence>
<dbReference type="EMBL" id="JJMU01000022">
    <property type="protein sequence ID" value="KGE14882.1"/>
    <property type="molecule type" value="Genomic_DNA"/>
</dbReference>
<gene>
    <name evidence="1" type="ORF">DI53_1382</name>
</gene>
<name>A0A0B8T1J3_9SPHI</name>
<evidence type="ECO:0000313" key="1">
    <source>
        <dbReference type="EMBL" id="KGE14882.1"/>
    </source>
</evidence>
<dbReference type="STRING" id="1229276.DI53_1382"/>
<dbReference type="Proteomes" id="UP000031802">
    <property type="component" value="Unassembled WGS sequence"/>
</dbReference>
<dbReference type="AlphaFoldDB" id="A0A0B8T1J3"/>
<organism evidence="1 2">
    <name type="scientific">Sphingobacterium deserti</name>
    <dbReference type="NCBI Taxonomy" id="1229276"/>
    <lineage>
        <taxon>Bacteria</taxon>
        <taxon>Pseudomonadati</taxon>
        <taxon>Bacteroidota</taxon>
        <taxon>Sphingobacteriia</taxon>
        <taxon>Sphingobacteriales</taxon>
        <taxon>Sphingobacteriaceae</taxon>
        <taxon>Sphingobacterium</taxon>
    </lineage>
</organism>
<accession>A0A0B8T1J3</accession>